<keyword evidence="3" id="KW-1185">Reference proteome</keyword>
<feature type="coiled-coil region" evidence="1">
    <location>
        <begin position="4"/>
        <end position="38"/>
    </location>
</feature>
<organism evidence="2 3">
    <name type="scientific">Ohtaekwangia koreensis</name>
    <dbReference type="NCBI Taxonomy" id="688867"/>
    <lineage>
        <taxon>Bacteria</taxon>
        <taxon>Pseudomonadati</taxon>
        <taxon>Bacteroidota</taxon>
        <taxon>Cytophagia</taxon>
        <taxon>Cytophagales</taxon>
        <taxon>Fulvivirgaceae</taxon>
        <taxon>Ohtaekwangia</taxon>
    </lineage>
</organism>
<dbReference type="AlphaFoldDB" id="A0A1T5J6G3"/>
<dbReference type="Proteomes" id="UP000190961">
    <property type="component" value="Unassembled WGS sequence"/>
</dbReference>
<reference evidence="2 3" key="1">
    <citation type="submission" date="2017-02" db="EMBL/GenBank/DDBJ databases">
        <authorList>
            <person name="Peterson S.W."/>
        </authorList>
    </citation>
    <scope>NUCLEOTIDE SEQUENCE [LARGE SCALE GENOMIC DNA]</scope>
    <source>
        <strain evidence="2 3">DSM 25262</strain>
    </source>
</reference>
<name>A0A1T5J6G3_9BACT</name>
<evidence type="ECO:0000256" key="1">
    <source>
        <dbReference type="SAM" id="Coils"/>
    </source>
</evidence>
<dbReference type="RefSeq" id="WP_079685388.1">
    <property type="nucleotide sequence ID" value="NZ_FUZU01000001.1"/>
</dbReference>
<proteinExistence type="predicted"/>
<accession>A0A1T5J6G3</accession>
<sequence>MTADDNIEDQLDNIEDLIRFLEKEKDRLKKCVETAAEQWEFSEAKAFAKAHGHIVGRLHTLKNLRDPGFDERAHYYRKLVFLEEQLKKYTNAPQLVGHLTEEIKKTNEALDKLEGSKYTLLDTQYIDDAIFLLLGGSIESFKLHLNKSESLILDFTCKNNLLQIGLSYKKGSLFPSMKKRLRRIGFSKVDELRRFVRSVDVSNLKDAQKIKQLLAVVVFDVFGRSWFDNPAELEINHKPDTPPNTDFK</sequence>
<dbReference type="STRING" id="688867.SAMN05660236_0792"/>
<evidence type="ECO:0000313" key="3">
    <source>
        <dbReference type="Proteomes" id="UP000190961"/>
    </source>
</evidence>
<evidence type="ECO:0000313" key="2">
    <source>
        <dbReference type="EMBL" id="SKC46838.1"/>
    </source>
</evidence>
<keyword evidence="1" id="KW-0175">Coiled coil</keyword>
<protein>
    <submittedName>
        <fullName evidence="2">Uncharacterized protein</fullName>
    </submittedName>
</protein>
<gene>
    <name evidence="2" type="ORF">SAMN05660236_0792</name>
</gene>
<dbReference type="EMBL" id="FUZU01000001">
    <property type="protein sequence ID" value="SKC46838.1"/>
    <property type="molecule type" value="Genomic_DNA"/>
</dbReference>